<evidence type="ECO:0000313" key="3">
    <source>
        <dbReference type="Proteomes" id="UP000221165"/>
    </source>
</evidence>
<gene>
    <name evidence="2" type="ORF">CSUI_004376</name>
</gene>
<name>A0A2C6L154_9APIC</name>
<dbReference type="VEuPathDB" id="ToxoDB:CSUI_004376"/>
<dbReference type="GeneID" id="94427779"/>
<feature type="region of interest" description="Disordered" evidence="1">
    <location>
        <begin position="33"/>
        <end position="58"/>
    </location>
</feature>
<dbReference type="Proteomes" id="UP000221165">
    <property type="component" value="Unassembled WGS sequence"/>
</dbReference>
<evidence type="ECO:0000256" key="1">
    <source>
        <dbReference type="SAM" id="MobiDB-lite"/>
    </source>
</evidence>
<organism evidence="2 3">
    <name type="scientific">Cystoisospora suis</name>
    <dbReference type="NCBI Taxonomy" id="483139"/>
    <lineage>
        <taxon>Eukaryota</taxon>
        <taxon>Sar</taxon>
        <taxon>Alveolata</taxon>
        <taxon>Apicomplexa</taxon>
        <taxon>Conoidasida</taxon>
        <taxon>Coccidia</taxon>
        <taxon>Eucoccidiorida</taxon>
        <taxon>Eimeriorina</taxon>
        <taxon>Sarcocystidae</taxon>
        <taxon>Cystoisospora</taxon>
    </lineage>
</organism>
<dbReference type="RefSeq" id="XP_067923455.1">
    <property type="nucleotide sequence ID" value="XM_068064568.1"/>
</dbReference>
<comment type="caution">
    <text evidence="2">The sequence shown here is derived from an EMBL/GenBank/DDBJ whole genome shotgun (WGS) entry which is preliminary data.</text>
</comment>
<dbReference type="EMBL" id="MIGC01002025">
    <property type="protein sequence ID" value="PHJ21775.1"/>
    <property type="molecule type" value="Genomic_DNA"/>
</dbReference>
<proteinExistence type="predicted"/>
<accession>A0A2C6L154</accession>
<protein>
    <submittedName>
        <fullName evidence="2">Uncharacterized protein</fullName>
    </submittedName>
</protein>
<reference evidence="2 3" key="1">
    <citation type="journal article" date="2017" name="Int. J. Parasitol.">
        <title>The genome of the protozoan parasite Cystoisospora suis and a reverse vaccinology approach to identify vaccine candidates.</title>
        <authorList>
            <person name="Palmieri N."/>
            <person name="Shrestha A."/>
            <person name="Ruttkowski B."/>
            <person name="Beck T."/>
            <person name="Vogl C."/>
            <person name="Tomley F."/>
            <person name="Blake D.P."/>
            <person name="Joachim A."/>
        </authorList>
    </citation>
    <scope>NUCLEOTIDE SEQUENCE [LARGE SCALE GENOMIC DNA]</scope>
    <source>
        <strain evidence="2 3">Wien I</strain>
    </source>
</reference>
<evidence type="ECO:0000313" key="2">
    <source>
        <dbReference type="EMBL" id="PHJ21775.1"/>
    </source>
</evidence>
<keyword evidence="3" id="KW-1185">Reference proteome</keyword>
<dbReference type="PROSITE" id="PS51257">
    <property type="entry name" value="PROKAR_LIPOPROTEIN"/>
    <property type="match status" value="1"/>
</dbReference>
<sequence>MVRAICGFFNTITSALGGCQNDLGRARGTLLSSGDELEKSTPKHKSPQNAINKRADRNTGNSSIIASALSTSYVMD</sequence>
<dbReference type="AlphaFoldDB" id="A0A2C6L154"/>